<evidence type="ECO:0000256" key="1">
    <source>
        <dbReference type="ARBA" id="ARBA00005086"/>
    </source>
</evidence>
<name>A0A411YBE1_9ACTN</name>
<dbReference type="FunFam" id="3.40.50.720:FF:000009">
    <property type="entry name" value="Fatty oxidation complex, alpha subunit"/>
    <property type="match status" value="1"/>
</dbReference>
<dbReference type="AlphaFoldDB" id="A0A411YBE1"/>
<accession>A0A411YBE1</accession>
<comment type="pathway">
    <text evidence="1">Lipid metabolism; butanoate metabolism.</text>
</comment>
<dbReference type="EMBL" id="CP036402">
    <property type="protein sequence ID" value="QBI18520.1"/>
    <property type="molecule type" value="Genomic_DNA"/>
</dbReference>
<dbReference type="GO" id="GO:0008691">
    <property type="term" value="F:3-hydroxybutyryl-CoA dehydrogenase activity"/>
    <property type="evidence" value="ECO:0007669"/>
    <property type="project" value="TreeGrafter"/>
</dbReference>
<reference evidence="7 8" key="1">
    <citation type="submission" date="2019-01" db="EMBL/GenBank/DDBJ databases">
        <title>Egibacter rhizosphaerae EGI 80759T.</title>
        <authorList>
            <person name="Chen D.-D."/>
            <person name="Tian Y."/>
            <person name="Jiao J.-Y."/>
            <person name="Zhang X.-T."/>
            <person name="Zhang Y.-G."/>
            <person name="Zhang Y."/>
            <person name="Xiao M."/>
            <person name="Shu W.-S."/>
            <person name="Li W.-J."/>
        </authorList>
    </citation>
    <scope>NUCLEOTIDE SEQUENCE [LARGE SCALE GENOMIC DNA]</scope>
    <source>
        <strain evidence="7 8">EGI 80759</strain>
    </source>
</reference>
<evidence type="ECO:0000313" key="8">
    <source>
        <dbReference type="Proteomes" id="UP000291469"/>
    </source>
</evidence>
<dbReference type="PIRSF" id="PIRSF000105">
    <property type="entry name" value="HCDH"/>
    <property type="match status" value="1"/>
</dbReference>
<dbReference type="GO" id="GO:0006635">
    <property type="term" value="P:fatty acid beta-oxidation"/>
    <property type="evidence" value="ECO:0007669"/>
    <property type="project" value="TreeGrafter"/>
</dbReference>
<dbReference type="InterPro" id="IPR022694">
    <property type="entry name" value="3-OHacyl-CoA_DH"/>
</dbReference>
<dbReference type="Proteomes" id="UP000291469">
    <property type="component" value="Chromosome"/>
</dbReference>
<dbReference type="RefSeq" id="WP_131153518.1">
    <property type="nucleotide sequence ID" value="NZ_CP036402.1"/>
</dbReference>
<dbReference type="InterPro" id="IPR036291">
    <property type="entry name" value="NAD(P)-bd_dom_sf"/>
</dbReference>
<evidence type="ECO:0000256" key="4">
    <source>
        <dbReference type="PIRSR" id="PIRSR000105-1"/>
    </source>
</evidence>
<comment type="similarity">
    <text evidence="2">Belongs to the 3-hydroxyacyl-CoA dehydrogenase family.</text>
</comment>
<dbReference type="KEGG" id="erz:ER308_02335"/>
<dbReference type="Gene3D" id="3.40.50.720">
    <property type="entry name" value="NAD(P)-binding Rossmann-like Domain"/>
    <property type="match status" value="1"/>
</dbReference>
<proteinExistence type="inferred from homology"/>
<sequence>MANDVERTGIVGGGQMGAGIAEVCARAGLTVNVVELEGAAAQRAKERIRRSLDRAVERNKLEASERDAALGRVTVGTDVDALADCDLVIEAAPEDLAIKHEIFERLDRLVNPETILATNTSSLSIARIAVATSDPDRVIGLHFFNPAPVQPLVEVVPSLQTSEEVHVRTDRLAREVLGKTPITCPDRAGFVVNALLVPYLLNAIRMVEAGLASAEDVDTGMVNGCAHPMGPIALSDLVGLDTVLAVAEALHGELADPTCAPPPLLRRMVEAGRLGKKTGRGFYTYDTGP</sequence>
<keyword evidence="8" id="KW-1185">Reference proteome</keyword>
<evidence type="ECO:0000259" key="6">
    <source>
        <dbReference type="Pfam" id="PF02737"/>
    </source>
</evidence>
<evidence type="ECO:0000313" key="7">
    <source>
        <dbReference type="EMBL" id="QBI18520.1"/>
    </source>
</evidence>
<keyword evidence="3" id="KW-0560">Oxidoreductase</keyword>
<dbReference type="NCBIfam" id="NF005875">
    <property type="entry name" value="PRK07819.1"/>
    <property type="match status" value="1"/>
</dbReference>
<feature type="site" description="Important for catalytic activity" evidence="4">
    <location>
        <position position="142"/>
    </location>
</feature>
<dbReference type="SUPFAM" id="SSF48179">
    <property type="entry name" value="6-phosphogluconate dehydrogenase C-terminal domain-like"/>
    <property type="match status" value="1"/>
</dbReference>
<evidence type="ECO:0000259" key="5">
    <source>
        <dbReference type="Pfam" id="PF00725"/>
    </source>
</evidence>
<dbReference type="GO" id="GO:0070403">
    <property type="term" value="F:NAD+ binding"/>
    <property type="evidence" value="ECO:0007669"/>
    <property type="project" value="InterPro"/>
</dbReference>
<dbReference type="InterPro" id="IPR006108">
    <property type="entry name" value="3HC_DH_C"/>
</dbReference>
<dbReference type="SUPFAM" id="SSF51735">
    <property type="entry name" value="NAD(P)-binding Rossmann-fold domains"/>
    <property type="match status" value="1"/>
</dbReference>
<evidence type="ECO:0000256" key="2">
    <source>
        <dbReference type="ARBA" id="ARBA00009463"/>
    </source>
</evidence>
<dbReference type="Pfam" id="PF00725">
    <property type="entry name" value="3HCDH"/>
    <property type="match status" value="1"/>
</dbReference>
<gene>
    <name evidence="7" type="ORF">ER308_02335</name>
</gene>
<feature type="domain" description="3-hydroxyacyl-CoA dehydrogenase NAD binding" evidence="6">
    <location>
        <begin position="9"/>
        <end position="186"/>
    </location>
</feature>
<organism evidence="7 8">
    <name type="scientific">Egibacter rhizosphaerae</name>
    <dbReference type="NCBI Taxonomy" id="1670831"/>
    <lineage>
        <taxon>Bacteria</taxon>
        <taxon>Bacillati</taxon>
        <taxon>Actinomycetota</taxon>
        <taxon>Nitriliruptoria</taxon>
        <taxon>Egibacterales</taxon>
        <taxon>Egibacteraceae</taxon>
        <taxon>Egibacter</taxon>
    </lineage>
</organism>
<dbReference type="OrthoDB" id="9771883at2"/>
<dbReference type="InterPro" id="IPR013328">
    <property type="entry name" value="6PGD_dom2"/>
</dbReference>
<protein>
    <submittedName>
        <fullName evidence="7">3-hydroxybutyryl-CoA dehydrogenase</fullName>
    </submittedName>
</protein>
<dbReference type="PANTHER" id="PTHR48075">
    <property type="entry name" value="3-HYDROXYACYL-COA DEHYDROGENASE FAMILY PROTEIN"/>
    <property type="match status" value="1"/>
</dbReference>
<dbReference type="Pfam" id="PF02737">
    <property type="entry name" value="3HCDH_N"/>
    <property type="match status" value="1"/>
</dbReference>
<feature type="domain" description="3-hydroxyacyl-CoA dehydrogenase C-terminal" evidence="5">
    <location>
        <begin position="189"/>
        <end position="285"/>
    </location>
</feature>
<dbReference type="PANTHER" id="PTHR48075:SF9">
    <property type="entry name" value="3-HYDROXYBUTYRYL-COA DEHYDROGENASE"/>
    <property type="match status" value="1"/>
</dbReference>
<dbReference type="Gene3D" id="1.10.1040.10">
    <property type="entry name" value="N-(1-d-carboxylethyl)-l-norvaline Dehydrogenase, domain 2"/>
    <property type="match status" value="1"/>
</dbReference>
<dbReference type="InterPro" id="IPR008927">
    <property type="entry name" value="6-PGluconate_DH-like_C_sf"/>
</dbReference>
<evidence type="ECO:0000256" key="3">
    <source>
        <dbReference type="ARBA" id="ARBA00023002"/>
    </source>
</evidence>
<dbReference type="InterPro" id="IPR006176">
    <property type="entry name" value="3-OHacyl-CoA_DH_NAD-bd"/>
</dbReference>